<sequence>MSKVFAKPTSIVRRILLIVALAVGMMGIHTYTDWLKPLERFSDRALVPLHWLANIPSQLNAWSELILSDRSDLESENTRLNQENLIHRGQLQRMAELAAENLRLRLLLNATELLTDSVLVTEVIGVSPSPKSHTLIVNRGIEDNVYVGQPILDAEGLMGQITAVFESHSTALLITDSTHAIPVQVLRNGMRSIAEGTSDYNRMRLRFISPTADIKKGDQLVSSGLGGRFPPGYPVGHVIGIERNTGANFIEVEVEPAAEMDRSKYLLLVFTSKDGTAIGNSQ</sequence>
<dbReference type="PIRSF" id="PIRSF038471">
    <property type="entry name" value="MreC"/>
    <property type="match status" value="1"/>
</dbReference>
<dbReference type="PANTHER" id="PTHR34138:SF1">
    <property type="entry name" value="CELL SHAPE-DETERMINING PROTEIN MREC"/>
    <property type="match status" value="1"/>
</dbReference>
<dbReference type="AlphaFoldDB" id="A0A520MHU6"/>
<dbReference type="EMBL" id="SHBP01000003">
    <property type="protein sequence ID" value="RZO20761.1"/>
    <property type="molecule type" value="Genomic_DNA"/>
</dbReference>
<evidence type="ECO:0000313" key="8">
    <source>
        <dbReference type="Proteomes" id="UP000315889"/>
    </source>
</evidence>
<dbReference type="NCBIfam" id="TIGR00219">
    <property type="entry name" value="mreC"/>
    <property type="match status" value="1"/>
</dbReference>
<dbReference type="InterPro" id="IPR055342">
    <property type="entry name" value="MreC_beta-barrel_core"/>
</dbReference>
<organism evidence="7 8">
    <name type="scientific">SAR92 clade bacterium</name>
    <dbReference type="NCBI Taxonomy" id="2315479"/>
    <lineage>
        <taxon>Bacteria</taxon>
        <taxon>Pseudomonadati</taxon>
        <taxon>Pseudomonadota</taxon>
        <taxon>Gammaproteobacteria</taxon>
        <taxon>Cellvibrionales</taxon>
        <taxon>Porticoccaceae</taxon>
        <taxon>SAR92 clade</taxon>
    </lineage>
</organism>
<proteinExistence type="inferred from homology"/>
<protein>
    <recommendedName>
        <fullName evidence="2 5">Cell shape-determining protein MreC</fullName>
    </recommendedName>
    <alternativeName>
        <fullName evidence="4 5">Cell shape protein MreC</fullName>
    </alternativeName>
</protein>
<comment type="function">
    <text evidence="5">Involved in formation and maintenance of cell shape.</text>
</comment>
<accession>A0A520MHU6</accession>
<evidence type="ECO:0000256" key="3">
    <source>
        <dbReference type="ARBA" id="ARBA00022960"/>
    </source>
</evidence>
<evidence type="ECO:0000256" key="5">
    <source>
        <dbReference type="PIRNR" id="PIRNR038471"/>
    </source>
</evidence>
<dbReference type="Pfam" id="PF04085">
    <property type="entry name" value="MreC"/>
    <property type="match status" value="1"/>
</dbReference>
<dbReference type="InterPro" id="IPR007221">
    <property type="entry name" value="MreC"/>
</dbReference>
<dbReference type="InterPro" id="IPR042177">
    <property type="entry name" value="Cell/Rod_1"/>
</dbReference>
<evidence type="ECO:0000256" key="1">
    <source>
        <dbReference type="ARBA" id="ARBA00009369"/>
    </source>
</evidence>
<evidence type="ECO:0000259" key="6">
    <source>
        <dbReference type="Pfam" id="PF04085"/>
    </source>
</evidence>
<evidence type="ECO:0000256" key="4">
    <source>
        <dbReference type="ARBA" id="ARBA00032089"/>
    </source>
</evidence>
<dbReference type="InterPro" id="IPR042175">
    <property type="entry name" value="Cell/Rod_MreC_2"/>
</dbReference>
<comment type="similarity">
    <text evidence="1 5">Belongs to the MreC family.</text>
</comment>
<evidence type="ECO:0000313" key="7">
    <source>
        <dbReference type="EMBL" id="RZO20761.1"/>
    </source>
</evidence>
<evidence type="ECO:0000256" key="2">
    <source>
        <dbReference type="ARBA" id="ARBA00013855"/>
    </source>
</evidence>
<reference evidence="7 8" key="1">
    <citation type="submission" date="2019-02" db="EMBL/GenBank/DDBJ databases">
        <title>Prokaryotic population dynamics and viral predation in marine succession experiment using metagenomics: the confinement effect.</title>
        <authorList>
            <person name="Haro-Moreno J.M."/>
            <person name="Rodriguez-Valera F."/>
            <person name="Lopez-Perez M."/>
        </authorList>
    </citation>
    <scope>NUCLEOTIDE SEQUENCE [LARGE SCALE GENOMIC DNA]</scope>
    <source>
        <strain evidence="7">MED-G170</strain>
    </source>
</reference>
<name>A0A520MHU6_9GAMM</name>
<keyword evidence="3 5" id="KW-0133">Cell shape</keyword>
<gene>
    <name evidence="7" type="primary">mreC</name>
    <name evidence="7" type="ORF">EVB03_03370</name>
</gene>
<feature type="domain" description="Rod shape-determining protein MreC beta-barrel core" evidence="6">
    <location>
        <begin position="123"/>
        <end position="269"/>
    </location>
</feature>
<dbReference type="Proteomes" id="UP000315889">
    <property type="component" value="Unassembled WGS sequence"/>
</dbReference>
<dbReference type="GO" id="GO:0005886">
    <property type="term" value="C:plasma membrane"/>
    <property type="evidence" value="ECO:0007669"/>
    <property type="project" value="TreeGrafter"/>
</dbReference>
<dbReference type="PANTHER" id="PTHR34138">
    <property type="entry name" value="CELL SHAPE-DETERMINING PROTEIN MREC"/>
    <property type="match status" value="1"/>
</dbReference>
<dbReference type="GO" id="GO:0008360">
    <property type="term" value="P:regulation of cell shape"/>
    <property type="evidence" value="ECO:0007669"/>
    <property type="project" value="UniProtKB-KW"/>
</dbReference>
<dbReference type="Gene3D" id="2.40.10.340">
    <property type="entry name" value="Rod shape-determining protein MreC, domain 1"/>
    <property type="match status" value="1"/>
</dbReference>
<dbReference type="Gene3D" id="2.40.10.350">
    <property type="entry name" value="Rod shape-determining protein MreC, domain 2"/>
    <property type="match status" value="1"/>
</dbReference>
<comment type="caution">
    <text evidence="7">The sequence shown here is derived from an EMBL/GenBank/DDBJ whole genome shotgun (WGS) entry which is preliminary data.</text>
</comment>